<dbReference type="AlphaFoldDB" id="A0A5M8FK77"/>
<gene>
    <name evidence="1" type="ORF">F2Q65_09500</name>
</gene>
<dbReference type="Pfam" id="PF20126">
    <property type="entry name" value="TumE"/>
    <property type="match status" value="1"/>
</dbReference>
<sequence>MASQRSKVHGCAFAFTYCGHAGRCLVRYDNERGKGDHKHIGAGEVPYQFVSLTQLLVDFAADVAQALEAIDEGDH</sequence>
<comment type="caution">
    <text evidence="1">The sequence shown here is derived from an EMBL/GenBank/DDBJ whole genome shotgun (WGS) entry which is preliminary data.</text>
</comment>
<evidence type="ECO:0000313" key="1">
    <source>
        <dbReference type="EMBL" id="KAA6185323.1"/>
    </source>
</evidence>
<accession>A0A5M8FK77</accession>
<dbReference type="EMBL" id="VWXX01000011">
    <property type="protein sequence ID" value="KAA6185323.1"/>
    <property type="molecule type" value="Genomic_DNA"/>
</dbReference>
<protein>
    <submittedName>
        <fullName evidence="1">Uncharacterized protein</fullName>
    </submittedName>
</protein>
<reference evidence="1 2" key="1">
    <citation type="submission" date="2019-09" db="EMBL/GenBank/DDBJ databases">
        <title>Whole-genome sequence of the purple sulfur bacterium Thiohalocapsa marina DSM 19078.</title>
        <authorList>
            <person name="Kyndt J.A."/>
            <person name="Meyer T.E."/>
        </authorList>
    </citation>
    <scope>NUCLEOTIDE SEQUENCE [LARGE SCALE GENOMIC DNA]</scope>
    <source>
        <strain evidence="1 2">DSM 19078</strain>
    </source>
</reference>
<keyword evidence="2" id="KW-1185">Reference proteome</keyword>
<dbReference type="RefSeq" id="WP_150092755.1">
    <property type="nucleotide sequence ID" value="NZ_JBFUOH010000136.1"/>
</dbReference>
<dbReference type="Proteomes" id="UP000322981">
    <property type="component" value="Unassembled WGS sequence"/>
</dbReference>
<evidence type="ECO:0000313" key="2">
    <source>
        <dbReference type="Proteomes" id="UP000322981"/>
    </source>
</evidence>
<organism evidence="1 2">
    <name type="scientific">Thiohalocapsa marina</name>
    <dbReference type="NCBI Taxonomy" id="424902"/>
    <lineage>
        <taxon>Bacteria</taxon>
        <taxon>Pseudomonadati</taxon>
        <taxon>Pseudomonadota</taxon>
        <taxon>Gammaproteobacteria</taxon>
        <taxon>Chromatiales</taxon>
        <taxon>Chromatiaceae</taxon>
        <taxon>Thiohalocapsa</taxon>
    </lineage>
</organism>
<dbReference type="OrthoDB" id="7451512at2"/>
<name>A0A5M8FK77_9GAMM</name>
<dbReference type="InterPro" id="IPR045397">
    <property type="entry name" value="TumE-like"/>
</dbReference>
<proteinExistence type="predicted"/>